<gene>
    <name evidence="4" type="ORF">O970_04425</name>
</gene>
<organism evidence="4 5">
    <name type="scientific">Candidatus Schmidhempelia bombi str. Bimp</name>
    <dbReference type="NCBI Taxonomy" id="1387197"/>
    <lineage>
        <taxon>Bacteria</taxon>
        <taxon>Pseudomonadati</taxon>
        <taxon>Pseudomonadota</taxon>
        <taxon>Gammaproteobacteria</taxon>
        <taxon>Orbales</taxon>
        <taxon>Orbaceae</taxon>
        <taxon>Candidatus Schmidhempelia</taxon>
    </lineage>
</organism>
<feature type="region of interest" description="Disordered" evidence="1">
    <location>
        <begin position="1"/>
        <end position="20"/>
    </location>
</feature>
<dbReference type="Pfam" id="PF05036">
    <property type="entry name" value="SPOR"/>
    <property type="match status" value="1"/>
</dbReference>
<comment type="caution">
    <text evidence="4">The sequence shown here is derived from an EMBL/GenBank/DDBJ whole genome shotgun (WGS) entry which is preliminary data.</text>
</comment>
<dbReference type="PROSITE" id="PS51724">
    <property type="entry name" value="SPOR"/>
    <property type="match status" value="1"/>
</dbReference>
<dbReference type="SUPFAM" id="SSF110997">
    <property type="entry name" value="Sporulation related repeat"/>
    <property type="match status" value="1"/>
</dbReference>
<name>A0AB94ICZ9_9GAMM</name>
<feature type="compositionally biased region" description="Polar residues" evidence="1">
    <location>
        <begin position="112"/>
        <end position="122"/>
    </location>
</feature>
<dbReference type="Gene3D" id="3.30.70.1070">
    <property type="entry name" value="Sporulation related repeat"/>
    <property type="match status" value="1"/>
</dbReference>
<dbReference type="Proteomes" id="UP000506160">
    <property type="component" value="Unassembled WGS sequence"/>
</dbReference>
<evidence type="ECO:0000259" key="3">
    <source>
        <dbReference type="PROSITE" id="PS51724"/>
    </source>
</evidence>
<evidence type="ECO:0000256" key="1">
    <source>
        <dbReference type="SAM" id="MobiDB-lite"/>
    </source>
</evidence>
<dbReference type="RefSeq" id="WP_105291837.1">
    <property type="nucleotide sequence ID" value="NZ_AWGA01000046.1"/>
</dbReference>
<feature type="compositionally biased region" description="Basic residues" evidence="1">
    <location>
        <begin position="7"/>
        <end position="20"/>
    </location>
</feature>
<feature type="compositionally biased region" description="Low complexity" evidence="1">
    <location>
        <begin position="131"/>
        <end position="148"/>
    </location>
</feature>
<keyword evidence="2" id="KW-0812">Transmembrane</keyword>
<evidence type="ECO:0000313" key="4">
    <source>
        <dbReference type="EMBL" id="TEA27299.1"/>
    </source>
</evidence>
<evidence type="ECO:0000313" key="5">
    <source>
        <dbReference type="Proteomes" id="UP000506160"/>
    </source>
</evidence>
<sequence>MAQRDYVRKKKTHSKKNKTKTMPRLMMVIGIMIVVLFAAILYTLKQNNPHDKRVSQPKLTPKPEATLPERPTERWAYLKELENPQSHNEKQVQHNDPKTTLERDKILNSFRNEGIQQNTAPEPSNKRSAESIASSTSINTPTTTVTQHPTKKWMIQCGAFKDQNNAQTLKAKIAMAGAESYIQQVGQLYRVVAGSNYTDKTQAAIVAKQLNENGIKDCRVSSK</sequence>
<evidence type="ECO:0000256" key="2">
    <source>
        <dbReference type="SAM" id="Phobius"/>
    </source>
</evidence>
<feature type="domain" description="SPOR" evidence="3">
    <location>
        <begin position="147"/>
        <end position="222"/>
    </location>
</feature>
<dbReference type="AlphaFoldDB" id="A0AB94ICZ9"/>
<feature type="region of interest" description="Disordered" evidence="1">
    <location>
        <begin position="112"/>
        <end position="149"/>
    </location>
</feature>
<dbReference type="GO" id="GO:0042834">
    <property type="term" value="F:peptidoglycan binding"/>
    <property type="evidence" value="ECO:0007669"/>
    <property type="project" value="InterPro"/>
</dbReference>
<dbReference type="InterPro" id="IPR036680">
    <property type="entry name" value="SPOR-like_sf"/>
</dbReference>
<dbReference type="PANTHER" id="PTHR38687">
    <property type="entry name" value="CELL DIVISION PROTEIN DEDD-RELATED"/>
    <property type="match status" value="1"/>
</dbReference>
<feature type="transmembrane region" description="Helical" evidence="2">
    <location>
        <begin position="21"/>
        <end position="44"/>
    </location>
</feature>
<protein>
    <recommendedName>
        <fullName evidence="3">SPOR domain-containing protein</fullName>
    </recommendedName>
</protein>
<keyword evidence="2" id="KW-1133">Transmembrane helix</keyword>
<keyword evidence="2" id="KW-0472">Membrane</keyword>
<dbReference type="EMBL" id="AWGA01000046">
    <property type="protein sequence ID" value="TEA27299.1"/>
    <property type="molecule type" value="Genomic_DNA"/>
</dbReference>
<dbReference type="InterPro" id="IPR052521">
    <property type="entry name" value="Cell_div_SPOR-domain"/>
</dbReference>
<keyword evidence="5" id="KW-1185">Reference proteome</keyword>
<feature type="region of interest" description="Disordered" evidence="1">
    <location>
        <begin position="49"/>
        <end position="70"/>
    </location>
</feature>
<dbReference type="PANTHER" id="PTHR38687:SF2">
    <property type="entry name" value="CELL DIVISION PROTEIN FTSN"/>
    <property type="match status" value="1"/>
</dbReference>
<dbReference type="InterPro" id="IPR007730">
    <property type="entry name" value="SPOR-like_dom"/>
</dbReference>
<reference evidence="4 5" key="1">
    <citation type="journal article" date="2014" name="Appl. Environ. Microbiol.">
        <title>Genomic features of a bumble bee symbiont reflect its host environment.</title>
        <authorList>
            <person name="Martinson V.G."/>
            <person name="Magoc T."/>
            <person name="Koch H."/>
            <person name="Salzberg S.L."/>
            <person name="Moran N.A."/>
        </authorList>
    </citation>
    <scope>NUCLEOTIDE SEQUENCE [LARGE SCALE GENOMIC DNA]</scope>
    <source>
        <strain evidence="4 5">Bimp</strain>
    </source>
</reference>
<accession>A0AB94ICZ9</accession>
<proteinExistence type="predicted"/>